<evidence type="ECO:0000256" key="4">
    <source>
        <dbReference type="ARBA" id="ARBA00023163"/>
    </source>
</evidence>
<dbReference type="Pfam" id="PF03466">
    <property type="entry name" value="LysR_substrate"/>
    <property type="match status" value="1"/>
</dbReference>
<dbReference type="InterPro" id="IPR050950">
    <property type="entry name" value="HTH-type_LysR_regulators"/>
</dbReference>
<dbReference type="GO" id="GO:0003677">
    <property type="term" value="F:DNA binding"/>
    <property type="evidence" value="ECO:0007669"/>
    <property type="project" value="UniProtKB-KW"/>
</dbReference>
<evidence type="ECO:0000256" key="1">
    <source>
        <dbReference type="ARBA" id="ARBA00009437"/>
    </source>
</evidence>
<dbReference type="SUPFAM" id="SSF46785">
    <property type="entry name" value="Winged helix' DNA-binding domain"/>
    <property type="match status" value="1"/>
</dbReference>
<dbReference type="InterPro" id="IPR005119">
    <property type="entry name" value="LysR_subst-bd"/>
</dbReference>
<name>A0A3M0GCR7_9ACTN</name>
<dbReference type="GO" id="GO:0005829">
    <property type="term" value="C:cytosol"/>
    <property type="evidence" value="ECO:0007669"/>
    <property type="project" value="TreeGrafter"/>
</dbReference>
<sequence>MGMDTDALRWFQEVADGVTVTEVSELTRTSQSGVSRALARLEAEVGAPLLRRSGRTLRMTEAGVVFKRHVDALIHHLDDGLAAVQQVIDPESGTVTLAYESWLGTTWVPSLVSGFRAEHPSVRFTLVPRHADTIATLRSRGDIDLELTTSRPAPSTHGWHVVARESLHLVVSAEDPLASSSGVALHTLSVSEAGFVALRAGSSLRNLADDLCAEAGFTPRIDFECDDVPTVLGFVAAGLGVAILPLQDSHPESRPGPESGVQFLSITDVPASLEIGIAWALEHRLLPAAQTFLAHVRRPPQNKVP</sequence>
<dbReference type="PANTHER" id="PTHR30419:SF28">
    <property type="entry name" value="HTH-TYPE TRANSCRIPTIONAL REGULATOR BSDA"/>
    <property type="match status" value="1"/>
</dbReference>
<dbReference type="InterPro" id="IPR000847">
    <property type="entry name" value="LysR_HTH_N"/>
</dbReference>
<dbReference type="PANTHER" id="PTHR30419">
    <property type="entry name" value="HTH-TYPE TRANSCRIPTIONAL REGULATOR YBHD"/>
    <property type="match status" value="1"/>
</dbReference>
<accession>A0A3M0GCR7</accession>
<proteinExistence type="inferred from homology"/>
<dbReference type="Pfam" id="PF00126">
    <property type="entry name" value="HTH_1"/>
    <property type="match status" value="1"/>
</dbReference>
<feature type="domain" description="HTH lysR-type" evidence="5">
    <location>
        <begin position="3"/>
        <end position="60"/>
    </location>
</feature>
<dbReference type="Gene3D" id="1.10.10.10">
    <property type="entry name" value="Winged helix-like DNA-binding domain superfamily/Winged helix DNA-binding domain"/>
    <property type="match status" value="1"/>
</dbReference>
<organism evidence="6 7">
    <name type="scientific">Tessaracoccus antarcticus</name>
    <dbReference type="NCBI Taxonomy" id="2479848"/>
    <lineage>
        <taxon>Bacteria</taxon>
        <taxon>Bacillati</taxon>
        <taxon>Actinomycetota</taxon>
        <taxon>Actinomycetes</taxon>
        <taxon>Propionibacteriales</taxon>
        <taxon>Propionibacteriaceae</taxon>
        <taxon>Tessaracoccus</taxon>
    </lineage>
</organism>
<dbReference type="InterPro" id="IPR036388">
    <property type="entry name" value="WH-like_DNA-bd_sf"/>
</dbReference>
<keyword evidence="7" id="KW-1185">Reference proteome</keyword>
<comment type="caution">
    <text evidence="6">The sequence shown here is derived from an EMBL/GenBank/DDBJ whole genome shotgun (WGS) entry which is preliminary data.</text>
</comment>
<evidence type="ECO:0000256" key="3">
    <source>
        <dbReference type="ARBA" id="ARBA00023125"/>
    </source>
</evidence>
<evidence type="ECO:0000313" key="7">
    <source>
        <dbReference type="Proteomes" id="UP000275256"/>
    </source>
</evidence>
<dbReference type="AlphaFoldDB" id="A0A3M0GCR7"/>
<evidence type="ECO:0000313" key="6">
    <source>
        <dbReference type="EMBL" id="RMB58919.1"/>
    </source>
</evidence>
<comment type="similarity">
    <text evidence="1">Belongs to the LysR transcriptional regulatory family.</text>
</comment>
<evidence type="ECO:0000259" key="5">
    <source>
        <dbReference type="PROSITE" id="PS50931"/>
    </source>
</evidence>
<dbReference type="EMBL" id="REFW01000003">
    <property type="protein sequence ID" value="RMB58919.1"/>
    <property type="molecule type" value="Genomic_DNA"/>
</dbReference>
<reference evidence="6 7" key="1">
    <citation type="submission" date="2018-10" db="EMBL/GenBank/DDBJ databases">
        <title>Tessaracoccus antarcticuss sp. nov., isolated from sediment.</title>
        <authorList>
            <person name="Zhou L.Y."/>
            <person name="Du Z.J."/>
        </authorList>
    </citation>
    <scope>NUCLEOTIDE SEQUENCE [LARGE SCALE GENOMIC DNA]</scope>
    <source>
        <strain evidence="6 7">JDX10</strain>
    </source>
</reference>
<dbReference type="PROSITE" id="PS50931">
    <property type="entry name" value="HTH_LYSR"/>
    <property type="match status" value="1"/>
</dbReference>
<dbReference type="Gene3D" id="3.40.190.290">
    <property type="match status" value="1"/>
</dbReference>
<dbReference type="InterPro" id="IPR036390">
    <property type="entry name" value="WH_DNA-bd_sf"/>
</dbReference>
<keyword evidence="4" id="KW-0804">Transcription</keyword>
<dbReference type="Proteomes" id="UP000275256">
    <property type="component" value="Unassembled WGS sequence"/>
</dbReference>
<keyword evidence="3" id="KW-0238">DNA-binding</keyword>
<protein>
    <submittedName>
        <fullName evidence="6">LysR family transcriptional regulator</fullName>
    </submittedName>
</protein>
<keyword evidence="2" id="KW-0805">Transcription regulation</keyword>
<dbReference type="SUPFAM" id="SSF53850">
    <property type="entry name" value="Periplasmic binding protein-like II"/>
    <property type="match status" value="1"/>
</dbReference>
<gene>
    <name evidence="6" type="ORF">EAX62_12475</name>
</gene>
<evidence type="ECO:0000256" key="2">
    <source>
        <dbReference type="ARBA" id="ARBA00023015"/>
    </source>
</evidence>
<dbReference type="GO" id="GO:0003700">
    <property type="term" value="F:DNA-binding transcription factor activity"/>
    <property type="evidence" value="ECO:0007669"/>
    <property type="project" value="InterPro"/>
</dbReference>